<gene>
    <name evidence="1" type="ORF">C7S16_5936</name>
</gene>
<dbReference type="Pfam" id="PF05141">
    <property type="entry name" value="DIT1_PvcA"/>
    <property type="match status" value="1"/>
</dbReference>
<organism evidence="1 2">
    <name type="scientific">Burkholderia thailandensis</name>
    <dbReference type="NCBI Taxonomy" id="57975"/>
    <lineage>
        <taxon>Bacteria</taxon>
        <taxon>Pseudomonadati</taxon>
        <taxon>Pseudomonadota</taxon>
        <taxon>Betaproteobacteria</taxon>
        <taxon>Burkholderiales</taxon>
        <taxon>Burkholderiaceae</taxon>
        <taxon>Burkholderia</taxon>
        <taxon>pseudomallei group</taxon>
    </lineage>
</organism>
<name>A0AAW9CUS1_BURTH</name>
<comment type="caution">
    <text evidence="1">The sequence shown here is derived from an EMBL/GenBank/DDBJ whole genome shotgun (WGS) entry which is preliminary data.</text>
</comment>
<dbReference type="RefSeq" id="WP_009898551.1">
    <property type="nucleotide sequence ID" value="NZ_CP008915.2"/>
</dbReference>
<dbReference type="KEGG" id="btha:DR62_5149"/>
<reference evidence="1" key="1">
    <citation type="submission" date="2018-08" db="EMBL/GenBank/DDBJ databases">
        <title>Identification of Burkholderia cepacia strains that express a Burkholderia pseudomallei-like capsular polysaccharide.</title>
        <authorList>
            <person name="Burtnick M.N."/>
            <person name="Vongsouvath M."/>
            <person name="Newton P."/>
            <person name="Wuthiekanun V."/>
            <person name="Limmathurotsakul D."/>
            <person name="Brett P.J."/>
            <person name="Chantratita N."/>
            <person name="Dance D.A."/>
        </authorList>
    </citation>
    <scope>NUCLEOTIDE SEQUENCE</scope>
    <source>
        <strain evidence="1">SBXCC001</strain>
    </source>
</reference>
<evidence type="ECO:0000313" key="1">
    <source>
        <dbReference type="EMBL" id="MDW9251486.1"/>
    </source>
</evidence>
<dbReference type="InterPro" id="IPR017133">
    <property type="entry name" value="PvcA"/>
</dbReference>
<dbReference type="PIRSF" id="PIRSF037196">
    <property type="entry name" value="Pyoverdine_chromoph_PvcA"/>
    <property type="match status" value="1"/>
</dbReference>
<proteinExistence type="predicted"/>
<protein>
    <submittedName>
        <fullName evidence="1">Pyoverdine/dityrosine biosynthesis family protein</fullName>
    </submittedName>
</protein>
<accession>A0AAW9CUS1</accession>
<dbReference type="PANTHER" id="PTHR37285:SF5">
    <property type="entry name" value="SPORE WALL MATURATION PROTEIN DIT1"/>
    <property type="match status" value="1"/>
</dbReference>
<dbReference type="EMBL" id="QXCT01000001">
    <property type="protein sequence ID" value="MDW9251486.1"/>
    <property type="molecule type" value="Genomic_DNA"/>
</dbReference>
<dbReference type="InterPro" id="IPR007817">
    <property type="entry name" value="Isocyanide_synthase_DIT1"/>
</dbReference>
<dbReference type="Gene3D" id="3.30.60.140">
    <property type="match status" value="1"/>
</dbReference>
<dbReference type="AlphaFoldDB" id="A0AAW9CUS1"/>
<sequence length="353" mass="39564">MKCDRNNEIALAVLGEILRIHRRYPEYTTDSDIRHEVEQIHAVQLPRIRAFVDAARPIEFVLPAFPAKSPNPNKVLGRLPDMAERLSLSFLNELCERIRGFHAPGAKLTICSDGRVFGDLIRVDDRDITAYQHALRQLIAALRADHLSTYNLENFEAFARRASNFDDMRRLLVDEFADPIDAIKQKLMREEEGTLLYRAITRFMFEDGFTPDYRGSKAALQKDSKTRALGVIQRSWAWGALLATRFPDAIRLSIHPQPAASLKIGVHMMPTRDSWLTPWHGVAVDLGDQFALMKRRDVELLGGRVAMRDGRPSHYEIERSRVAGGGLLPLAAAGGARAPADAAHALIASEEAV</sequence>
<evidence type="ECO:0000313" key="2">
    <source>
        <dbReference type="Proteomes" id="UP001272137"/>
    </source>
</evidence>
<dbReference type="PANTHER" id="PTHR37285">
    <property type="entry name" value="SPORE WALL MATURATION PROTEIN DIT1"/>
    <property type="match status" value="1"/>
</dbReference>
<dbReference type="Proteomes" id="UP001272137">
    <property type="component" value="Unassembled WGS sequence"/>
</dbReference>